<dbReference type="PANTHER" id="PTHR30313">
    <property type="entry name" value="DNA PRIMASE"/>
    <property type="match status" value="1"/>
</dbReference>
<proteinExistence type="predicted"/>
<gene>
    <name evidence="4" type="ORF">FHX71_003202</name>
</gene>
<dbReference type="InterPro" id="IPR014862">
    <property type="entry name" value="TrwC"/>
</dbReference>
<dbReference type="GO" id="GO:0005737">
    <property type="term" value="C:cytoplasm"/>
    <property type="evidence" value="ECO:0007669"/>
    <property type="project" value="TreeGrafter"/>
</dbReference>
<dbReference type="Pfam" id="PF08751">
    <property type="entry name" value="TrwC"/>
    <property type="match status" value="1"/>
</dbReference>
<organism evidence="4 5">
    <name type="scientific">Promicromonospora sukumoe</name>
    <dbReference type="NCBI Taxonomy" id="88382"/>
    <lineage>
        <taxon>Bacteria</taxon>
        <taxon>Bacillati</taxon>
        <taxon>Actinomycetota</taxon>
        <taxon>Actinomycetes</taxon>
        <taxon>Micrococcales</taxon>
        <taxon>Promicromonosporaceae</taxon>
        <taxon>Promicromonospora</taxon>
    </lineage>
</organism>
<sequence length="1782" mass="192211">MTVHVLSAGSGYTYLTQQVASGDVPRGRGMSLTDYYMQHGNPPGHWVGTGLDQLGVSGQVLEKQMKSLFGQGRHPDADRLEVEALARGVSKQDAARVGALGRAFPEFKAKADDGYTAALEAAFARFARENDRPPEAGVERDLIRWNVARTLAQQEHTEKGGSGGVSEKDVATWLAKRGQQPRKAVAGYDLVFTPSKSISVLWGLGNAATREAITKAHTQAWQDTLAWIESEAALTRGGAGGVRQIDTHGLTAVAFDHLDSRAGDPNLHTHVAVSTKVLGVDGTWRALDGRVLLGLKVAASERYNTRIEQLLVEVLGVAFHTETRGRGKQGVREIVGIPKPLRDAFSRRRAVIQESYESLRAEYRAKYGHEPDTKTAYRLTQQANLDTRQGKGTPVGLRHRLPQWAQTAATVMGGPDAVERMLARALHPRPDTGRVVVDELKDLWPAVAQDLAGRGIARWAAQDVTGAVERLAVAWPRAQVFRQLRWRTPAGRQAVLTDWAAQVRAQGDLVDACLTNVAGKRATWTTYHLQAEATRLAREHSPRGTDLLVLAARIAGYAEAGSLVITPPDLNEPPDVMRRKDGESVYFVHGSTKYTSLAVLEAEDQLLAAARTPGGLVIDPDAVEGAIDQVRVDRGRVLNRGQRDLVAHFGASTVLAAGIGPAGTGKTTAMRAFATAVQESGGKLIALAPSAAAAEVLGADLGDGITAETLDMFLLANRGAGSERLRERLTVEPGTVVLVDEASLAGTLALADVLAITQRAGGSVRLLGDPAQLGAVAAGGALRLIAQQVGAVELTQIHRFHTGGEAEASLQLRDGDHRGLDFYITSRRTQGGSAAAMAEEMFANWQTDSDHGRKTIMIAATNTLVTELSARARLHRVTRGEVEDDGVALHDENRAGIGDVIVTRLNNRHLRAQHDDGHIDWARDWVRNGDLWRVTARDENGALQATHLETGATVVLPADYVAAHVELGYAATIHRVQGMTVDTSHAMVGVGMTRNELYTAITRGADSNRVYVETDDVLELDPHRQPDLERAVLNALKGVLDRDGEEQSASRVIEDEWDYAHSLARLVPEYEDAYLAFLEPDRTGRLAEAMRSVLPGRVADRVLGDEVWPVLAKRLSMHEAAGTDPATVVRRAASTGFGNARSIAKVLHHRIGLPRPHDHDERGLPAWITTAPDTTDEMVWAAGAPTIGADELGDPLGTTPSHGSAPQEAGTKSSATGGLCVPAGTDREPARTGAKEPVVDAGERDLVVEITSRAWAWWTGQKSTQSWATRYMTSRGLIDAEWGAAPALWTGLTDHLESLGYTPDQLVTAGVATRTKNGRVIDKFRNRIVFPYRDQTGQVVGVTARINPAEADTGDGRAPKYLNTPETAAYRKGELVYGLDPDAISRLAAGARPVLVEGPTDHAALHLAAVRLAEQTGVEIVPVAAGGTGITEQHLQALRDATGRDLSDLIVALDPDAAGRTAAARVWAMLTLEEATRAQALDLPTDPAQTATDNPGALAGALAETMPLSWFAMEPNLQTIRELDHFERQIPALRALVDHLYDRVGLDQWWPLVEHVARAIGDTPGSATHAQLDVPSVRRVVTDHLASRILPDAHTGPDHDGALYTDPADPGHRETDAARAWETDPLVAAWLARHADLIAARLNTLVQDALTDPQLWMEAIIPPPLPGPAREAWMVAMEQVLAYRDRYQITDPVHPLGPQIGQGERADARGIADRALDTITARGTGTRPVARPVRPRPKPLGRAPAVLADARVSAEWMRREADERARRGRAEQERDRATAGSW</sequence>
<name>A0A7W3JAJ9_9MICO</name>
<dbReference type="Gene3D" id="3.40.50.300">
    <property type="entry name" value="P-loop containing nucleotide triphosphate hydrolases"/>
    <property type="match status" value="2"/>
</dbReference>
<feature type="region of interest" description="Disordered" evidence="1">
    <location>
        <begin position="1722"/>
        <end position="1782"/>
    </location>
</feature>
<dbReference type="Gene3D" id="3.40.1360.10">
    <property type="match status" value="1"/>
</dbReference>
<dbReference type="Gene3D" id="2.30.30.940">
    <property type="match status" value="1"/>
</dbReference>
<dbReference type="PANTHER" id="PTHR30313:SF2">
    <property type="entry name" value="DNA PRIMASE"/>
    <property type="match status" value="1"/>
</dbReference>
<feature type="compositionally biased region" description="Polar residues" evidence="1">
    <location>
        <begin position="1198"/>
        <end position="1216"/>
    </location>
</feature>
<feature type="region of interest" description="Disordered" evidence="1">
    <location>
        <begin position="1190"/>
        <end position="1218"/>
    </location>
</feature>
<dbReference type="GO" id="GO:0006269">
    <property type="term" value="P:DNA replication, synthesis of primer"/>
    <property type="evidence" value="ECO:0007669"/>
    <property type="project" value="TreeGrafter"/>
</dbReference>
<protein>
    <submittedName>
        <fullName evidence="4">DNA primase catalytic core</fullName>
    </submittedName>
</protein>
<dbReference type="InterPro" id="IPR034151">
    <property type="entry name" value="TOPRIM_DnaG_bac"/>
</dbReference>
<dbReference type="SUPFAM" id="SSF55464">
    <property type="entry name" value="Origin of replication-binding domain, RBD-like"/>
    <property type="match status" value="1"/>
</dbReference>
<feature type="domain" description="TrwC relaxase" evidence="3">
    <location>
        <begin position="8"/>
        <end position="410"/>
    </location>
</feature>
<dbReference type="InterPro" id="IPR050219">
    <property type="entry name" value="DnaG_primase"/>
</dbReference>
<dbReference type="Pfam" id="PF13604">
    <property type="entry name" value="AAA_30"/>
    <property type="match status" value="1"/>
</dbReference>
<dbReference type="Pfam" id="PF08275">
    <property type="entry name" value="DNAG_N"/>
    <property type="match status" value="1"/>
</dbReference>
<dbReference type="EMBL" id="JACGWV010000001">
    <property type="protein sequence ID" value="MBA8809260.1"/>
    <property type="molecule type" value="Genomic_DNA"/>
</dbReference>
<comment type="caution">
    <text evidence="4">The sequence shown here is derived from an EMBL/GenBank/DDBJ whole genome shotgun (WGS) entry which is preliminary data.</text>
</comment>
<accession>A0A7W3JAJ9</accession>
<feature type="domain" description="DNA primase DNAG catalytic core N-terminal" evidence="2">
    <location>
        <begin position="1264"/>
        <end position="1380"/>
    </location>
</feature>
<dbReference type="SUPFAM" id="SSF52540">
    <property type="entry name" value="P-loop containing nucleoside triphosphate hydrolases"/>
    <property type="match status" value="2"/>
</dbReference>
<dbReference type="CDD" id="cd03364">
    <property type="entry name" value="TOPRIM_DnaG_primases"/>
    <property type="match status" value="1"/>
</dbReference>
<reference evidence="4 5" key="1">
    <citation type="submission" date="2020-07" db="EMBL/GenBank/DDBJ databases">
        <title>Sequencing the genomes of 1000 actinobacteria strains.</title>
        <authorList>
            <person name="Klenk H.-P."/>
        </authorList>
    </citation>
    <scope>NUCLEOTIDE SEQUENCE [LARGE SCALE GENOMIC DNA]</scope>
    <source>
        <strain evidence="4 5">DSM 44121</strain>
    </source>
</reference>
<evidence type="ECO:0000259" key="2">
    <source>
        <dbReference type="Pfam" id="PF08275"/>
    </source>
</evidence>
<evidence type="ECO:0000259" key="3">
    <source>
        <dbReference type="Pfam" id="PF08751"/>
    </source>
</evidence>
<dbReference type="Pfam" id="PF13155">
    <property type="entry name" value="Toprim_2"/>
    <property type="match status" value="1"/>
</dbReference>
<dbReference type="SUPFAM" id="SSF56731">
    <property type="entry name" value="DNA primase core"/>
    <property type="match status" value="1"/>
</dbReference>
<dbReference type="Proteomes" id="UP000540568">
    <property type="component" value="Unassembled WGS sequence"/>
</dbReference>
<dbReference type="NCBIfam" id="NF041492">
    <property type="entry name" value="MobF"/>
    <property type="match status" value="1"/>
</dbReference>
<dbReference type="CDD" id="cd18809">
    <property type="entry name" value="SF1_C_RecD"/>
    <property type="match status" value="1"/>
</dbReference>
<dbReference type="InterPro" id="IPR037068">
    <property type="entry name" value="DNA_primase_core_N_sf"/>
</dbReference>
<dbReference type="InterPro" id="IPR027417">
    <property type="entry name" value="P-loop_NTPase"/>
</dbReference>
<evidence type="ECO:0000313" key="5">
    <source>
        <dbReference type="Proteomes" id="UP000540568"/>
    </source>
</evidence>
<feature type="compositionally biased region" description="Basic and acidic residues" evidence="1">
    <location>
        <begin position="1756"/>
        <end position="1782"/>
    </location>
</feature>
<dbReference type="RefSeq" id="WP_182618008.1">
    <property type="nucleotide sequence ID" value="NZ_BAAATF010000003.1"/>
</dbReference>
<evidence type="ECO:0000313" key="4">
    <source>
        <dbReference type="EMBL" id="MBA8809260.1"/>
    </source>
</evidence>
<dbReference type="Gene3D" id="3.90.980.10">
    <property type="entry name" value="DNA primase, catalytic core, N-terminal domain"/>
    <property type="match status" value="1"/>
</dbReference>
<evidence type="ECO:0000256" key="1">
    <source>
        <dbReference type="SAM" id="MobiDB-lite"/>
    </source>
</evidence>
<keyword evidence="5" id="KW-1185">Reference proteome</keyword>
<dbReference type="InterPro" id="IPR013264">
    <property type="entry name" value="DNAG_N"/>
</dbReference>